<evidence type="ECO:0000313" key="3">
    <source>
        <dbReference type="EMBL" id="KAH0552216.1"/>
    </source>
</evidence>
<keyword evidence="4" id="KW-1185">Reference proteome</keyword>
<dbReference type="EMBL" id="JAHXZJ010001492">
    <property type="protein sequence ID" value="KAH0552216.1"/>
    <property type="molecule type" value="Genomic_DNA"/>
</dbReference>
<gene>
    <name evidence="3" type="ORF">KQX54_007282</name>
</gene>
<dbReference type="Pfam" id="PF07707">
    <property type="entry name" value="BACK"/>
    <property type="match status" value="1"/>
</dbReference>
<dbReference type="InterPro" id="IPR011705">
    <property type="entry name" value="BACK"/>
</dbReference>
<evidence type="ECO:0000259" key="2">
    <source>
        <dbReference type="SMART" id="SM00875"/>
    </source>
</evidence>
<dbReference type="Pfam" id="PF00651">
    <property type="entry name" value="BTB"/>
    <property type="match status" value="1"/>
</dbReference>
<dbReference type="InterPro" id="IPR051481">
    <property type="entry name" value="BTB-POZ/Galectin-3-binding"/>
</dbReference>
<evidence type="ECO:0000313" key="4">
    <source>
        <dbReference type="Proteomes" id="UP000826195"/>
    </source>
</evidence>
<organism evidence="3 4">
    <name type="scientific">Cotesia glomerata</name>
    <name type="common">Lepidopteran parasitic wasp</name>
    <name type="synonym">Apanteles glomeratus</name>
    <dbReference type="NCBI Taxonomy" id="32391"/>
    <lineage>
        <taxon>Eukaryota</taxon>
        <taxon>Metazoa</taxon>
        <taxon>Ecdysozoa</taxon>
        <taxon>Arthropoda</taxon>
        <taxon>Hexapoda</taxon>
        <taxon>Insecta</taxon>
        <taxon>Pterygota</taxon>
        <taxon>Neoptera</taxon>
        <taxon>Endopterygota</taxon>
        <taxon>Hymenoptera</taxon>
        <taxon>Apocrita</taxon>
        <taxon>Ichneumonoidea</taxon>
        <taxon>Braconidae</taxon>
        <taxon>Microgastrinae</taxon>
        <taxon>Cotesia</taxon>
    </lineage>
</organism>
<reference evidence="3 4" key="1">
    <citation type="journal article" date="2021" name="J. Hered.">
        <title>A chromosome-level genome assembly of the parasitoid wasp, Cotesia glomerata (Hymenoptera: Braconidae).</title>
        <authorList>
            <person name="Pinto B.J."/>
            <person name="Weis J.J."/>
            <person name="Gamble T."/>
            <person name="Ode P.J."/>
            <person name="Paul R."/>
            <person name="Zaspel J.M."/>
        </authorList>
    </citation>
    <scope>NUCLEOTIDE SEQUENCE [LARGE SCALE GENOMIC DNA]</scope>
    <source>
        <strain evidence="3">CgM1</strain>
    </source>
</reference>
<feature type="region of interest" description="Disordered" evidence="1">
    <location>
        <begin position="269"/>
        <end position="294"/>
    </location>
</feature>
<sequence length="452" mass="50875">MLYQAPSPQRKKEPQKDKLRFFLKRSSEPLLNLQNAAQQRSGYVQQLAPIIEPQSNQHHTLIIEEFEPDVFRQLIEYIHTGSVTLQPRTLLGVMNAADYYGLDELRKACAGFVQCCITVDTVCALLASAERYIQYKCTKSLVQKVLEFVDEHGNEVLNLGSFTLLPQHVVRLILAREELRADEFTKFQAALMWSKKYCDSNPGLPLPDVIGNFLEYIQFHKIPATMLMKEVHPLGLVPNTTIMNSLAYQADPSSVDVGKLSPYRVRKHGRSMSVQSSLDPYGSNTTLSSSATVTDSSSVNKLDALASSGLPPPALLPMTTAVIESGIQVVVQSPAPTMPEEQQPELEQIQEVKDISLDLERDQENNNLSVNSYQQEQEQDSGGKIEPQINLISDSIQDNYQDLMTSTMILTRQENFIEDDGNLDRTTGLYIRLVIKQDGRPDLVWLYKTHKF</sequence>
<proteinExistence type="predicted"/>
<dbReference type="Gene3D" id="1.25.40.420">
    <property type="match status" value="1"/>
</dbReference>
<dbReference type="SUPFAM" id="SSF54695">
    <property type="entry name" value="POZ domain"/>
    <property type="match status" value="1"/>
</dbReference>
<dbReference type="SMART" id="SM00875">
    <property type="entry name" value="BACK"/>
    <property type="match status" value="1"/>
</dbReference>
<dbReference type="AlphaFoldDB" id="A0AAV7I248"/>
<dbReference type="Gene3D" id="3.30.710.10">
    <property type="entry name" value="Potassium Channel Kv1.1, Chain A"/>
    <property type="match status" value="1"/>
</dbReference>
<dbReference type="InterPro" id="IPR011333">
    <property type="entry name" value="SKP1/BTB/POZ_sf"/>
</dbReference>
<accession>A0AAV7I248</accession>
<comment type="caution">
    <text evidence="3">The sequence shown here is derived from an EMBL/GenBank/DDBJ whole genome shotgun (WGS) entry which is preliminary data.</text>
</comment>
<feature type="compositionally biased region" description="Low complexity" evidence="1">
    <location>
        <begin position="285"/>
        <end position="294"/>
    </location>
</feature>
<dbReference type="Proteomes" id="UP000826195">
    <property type="component" value="Unassembled WGS sequence"/>
</dbReference>
<feature type="domain" description="BACK" evidence="2">
    <location>
        <begin position="123"/>
        <end position="232"/>
    </location>
</feature>
<protein>
    <recommendedName>
        <fullName evidence="2">BACK domain-containing protein</fullName>
    </recommendedName>
</protein>
<dbReference type="PANTHER" id="PTHR24410:SF46">
    <property type="entry name" value="SERINE-ENRICHED PROTEIN"/>
    <property type="match status" value="1"/>
</dbReference>
<feature type="compositionally biased region" description="Polar residues" evidence="1">
    <location>
        <begin position="272"/>
        <end position="284"/>
    </location>
</feature>
<dbReference type="PANTHER" id="PTHR24410">
    <property type="entry name" value="HL07962P-RELATED"/>
    <property type="match status" value="1"/>
</dbReference>
<dbReference type="CDD" id="cd18507">
    <property type="entry name" value="BACK_GPRS_like"/>
    <property type="match status" value="1"/>
</dbReference>
<evidence type="ECO:0000256" key="1">
    <source>
        <dbReference type="SAM" id="MobiDB-lite"/>
    </source>
</evidence>
<dbReference type="InterPro" id="IPR000210">
    <property type="entry name" value="BTB/POZ_dom"/>
</dbReference>
<name>A0AAV7I248_COTGL</name>